<feature type="compositionally biased region" description="Polar residues" evidence="1">
    <location>
        <begin position="960"/>
        <end position="970"/>
    </location>
</feature>
<feature type="compositionally biased region" description="Acidic residues" evidence="1">
    <location>
        <begin position="887"/>
        <end position="909"/>
    </location>
</feature>
<proteinExistence type="predicted"/>
<gene>
    <name evidence="5" type="ORF">BB559_003539</name>
    <name evidence="4" type="ORF">BB559_006870</name>
    <name evidence="3" type="ORF">BB559_007038</name>
</gene>
<dbReference type="EMBL" id="MBFT01001086">
    <property type="protein sequence ID" value="PVU85413.1"/>
    <property type="molecule type" value="Genomic_DNA"/>
</dbReference>
<dbReference type="Proteomes" id="UP000245699">
    <property type="component" value="Unassembled WGS sequence"/>
</dbReference>
<dbReference type="SUPFAM" id="SSF53098">
    <property type="entry name" value="Ribonuclease H-like"/>
    <property type="match status" value="1"/>
</dbReference>
<dbReference type="InterPro" id="IPR012337">
    <property type="entry name" value="RNaseH-like_sf"/>
</dbReference>
<feature type="compositionally biased region" description="Polar residues" evidence="1">
    <location>
        <begin position="181"/>
        <end position="196"/>
    </location>
</feature>
<dbReference type="InterPro" id="IPR048519">
    <property type="entry name" value="Gfd2/YDR514C-like_C"/>
</dbReference>
<dbReference type="InterPro" id="IPR040151">
    <property type="entry name" value="Gfd2/YDR514C-like"/>
</dbReference>
<dbReference type="GO" id="GO:0003676">
    <property type="term" value="F:nucleic acid binding"/>
    <property type="evidence" value="ECO:0007669"/>
    <property type="project" value="InterPro"/>
</dbReference>
<feature type="compositionally biased region" description="Low complexity" evidence="1">
    <location>
        <begin position="168"/>
        <end position="180"/>
    </location>
</feature>
<feature type="region of interest" description="Disordered" evidence="1">
    <location>
        <begin position="167"/>
        <end position="287"/>
    </location>
</feature>
<evidence type="ECO:0000313" key="3">
    <source>
        <dbReference type="EMBL" id="PVU85413.1"/>
    </source>
</evidence>
<feature type="domain" description="Gfd2/YDR514C-like C-terminal" evidence="2">
    <location>
        <begin position="481"/>
        <end position="663"/>
    </location>
</feature>
<evidence type="ECO:0000313" key="5">
    <source>
        <dbReference type="EMBL" id="PVU92911.1"/>
    </source>
</evidence>
<keyword evidence="6" id="KW-1185">Reference proteome</keyword>
<feature type="compositionally biased region" description="Low complexity" evidence="1">
    <location>
        <begin position="197"/>
        <end position="212"/>
    </location>
</feature>
<dbReference type="GO" id="GO:0005634">
    <property type="term" value="C:nucleus"/>
    <property type="evidence" value="ECO:0007669"/>
    <property type="project" value="TreeGrafter"/>
</dbReference>
<evidence type="ECO:0000256" key="1">
    <source>
        <dbReference type="SAM" id="MobiDB-lite"/>
    </source>
</evidence>
<feature type="compositionally biased region" description="Polar residues" evidence="1">
    <location>
        <begin position="61"/>
        <end position="70"/>
    </location>
</feature>
<feature type="compositionally biased region" description="Low complexity" evidence="1">
    <location>
        <begin position="225"/>
        <end position="242"/>
    </location>
</feature>
<evidence type="ECO:0000313" key="6">
    <source>
        <dbReference type="Proteomes" id="UP000245699"/>
    </source>
</evidence>
<reference evidence="3 6" key="1">
    <citation type="journal article" date="2018" name="MBio">
        <title>Comparative Genomics Reveals the Core Gene Toolbox for the Fungus-Insect Symbiosis.</title>
        <authorList>
            <person name="Wang Y."/>
            <person name="Stata M."/>
            <person name="Wang W."/>
            <person name="Stajich J.E."/>
            <person name="White M.M."/>
            <person name="Moncalvo J.M."/>
        </authorList>
    </citation>
    <scope>NUCLEOTIDE SEQUENCE [LARGE SCALE GENOMIC DNA]</scope>
    <source>
        <strain evidence="3 6">AUS-77-4</strain>
    </source>
</reference>
<feature type="compositionally biased region" description="Basic and acidic residues" evidence="1">
    <location>
        <begin position="256"/>
        <end position="271"/>
    </location>
</feature>
<feature type="compositionally biased region" description="Acidic residues" evidence="1">
    <location>
        <begin position="858"/>
        <end position="869"/>
    </location>
</feature>
<dbReference type="Pfam" id="PF21762">
    <property type="entry name" value="DEDDh_C"/>
    <property type="match status" value="1"/>
</dbReference>
<feature type="compositionally biased region" description="Polar residues" evidence="1">
    <location>
        <begin position="213"/>
        <end position="224"/>
    </location>
</feature>
<accession>A0A2T9XZC0</accession>
<dbReference type="AlphaFoldDB" id="A0A2T9XZC0"/>
<dbReference type="OrthoDB" id="5953249at2759"/>
<feature type="region of interest" description="Disordered" evidence="1">
    <location>
        <begin position="848"/>
        <end position="917"/>
    </location>
</feature>
<name>A0A2T9XZC0_9FUNG</name>
<dbReference type="PANTHER" id="PTHR28083">
    <property type="entry name" value="GOOD FOR FULL DBP5 ACTIVITY PROTEIN 2"/>
    <property type="match status" value="1"/>
</dbReference>
<dbReference type="PANTHER" id="PTHR28083:SF1">
    <property type="entry name" value="GOOD FOR FULL DBP5 ACTIVITY PROTEIN 2"/>
    <property type="match status" value="1"/>
</dbReference>
<feature type="compositionally biased region" description="Polar residues" evidence="1">
    <location>
        <begin position="274"/>
        <end position="283"/>
    </location>
</feature>
<dbReference type="InterPro" id="IPR036397">
    <property type="entry name" value="RNaseH_sf"/>
</dbReference>
<feature type="compositionally biased region" description="Basic and acidic residues" evidence="1">
    <location>
        <begin position="107"/>
        <end position="117"/>
    </location>
</feature>
<sequence>MISDILLQHPRNNKTIHVLIKQPENFNKSLYTFYSQTPIPNKPRQRGRPPIDSSFKKRNQLQRTTKQNYIQYKEKRTLDSDYSSDTNTKGRKLKQSKTTHNMLGNSSDHESYEEPKSPSKFTLPKLKKSDISEIEVGIRRYTIEDNDRSKSKELLSKIIQRKNDSRLSNRNNLSFGSRNLKQINTQNTTNSAPTLGNKSNLNNAELNNSLDLGSQNHGNIQQSINDLNDTDTNNQNQWNTNTESGWPLTFSNEWPPSEKSKTPQEEKKEWPNMRTDNQINSSGKPGGVRIESKIPLLIGAMTSKRAKKLYLGSQLSHSQAKQSAYKKSNPQSTGDLENWCIVSEAERVWVRACKKEESKKSIRMMLRSPGLYLNSERQCAIASRKGEQIQEIAIDWVSMDLVRQQLEIETDELLPSIRQQQLGYVDIQRISDKDDLEQVRNFVRKNNQKVQKQESNNSKLRQVFAQWHKLQNLESMKTHGFVAIDCEMWEDNHNYLTEIGWVLYNSRTSQFLSRHYIVAEHYYLENKRNLSDTKDKFLYGQSVVAPLKICLEKLVNDIQSCMPIVVVGHDMGLDLQILKKHGIDFAATLNPPTTPSAYEDNNGNVPSSEKVSIVDTSMLYMGLISSFDQKPSLSLVLKHYGISTMFPHNAGNDAVYTMLAFLNLVRDEVPLTLGRPSFAFLGDVADVSITTDLLGKKDQQGGKSNLVKSMTIQGVEKTYESMFGPGPDAFKSIPVYKKTRASSEGLPLTGNKNNKNEPNKVTFSSIGMSNPKISDISTEREINKQNNKTRSITNIYADSENVMASTPTFDYLTFTDDANTKRTGGYSTSQPDLQSTFDYTNVVPIEKSSSSLEVGEVRDEEDVDEEEFGYDNQIQDNDENSVGNVELNEESNNEEDVEEGVEDDDESENDQNGFYHSSHNILSSSLEEEERKKMFQSLHNLDNNSVYQNPRIEQDDYSDGNLTDGSQSQNSVLQNGYEFGYQNQFGQKTPNFNHNLNFQSYY</sequence>
<comment type="caution">
    <text evidence="3">The sequence shown here is derived from an EMBL/GenBank/DDBJ whole genome shotgun (WGS) entry which is preliminary data.</text>
</comment>
<evidence type="ECO:0000259" key="2">
    <source>
        <dbReference type="Pfam" id="PF21762"/>
    </source>
</evidence>
<dbReference type="EMBL" id="MBFT01000341">
    <property type="protein sequence ID" value="PVU92911.1"/>
    <property type="molecule type" value="Genomic_DNA"/>
</dbReference>
<dbReference type="STRING" id="61424.A0A2T9XZC0"/>
<dbReference type="EMBL" id="MBFT01001051">
    <property type="protein sequence ID" value="PVU85665.1"/>
    <property type="molecule type" value="Genomic_DNA"/>
</dbReference>
<feature type="region of interest" description="Disordered" evidence="1">
    <location>
        <begin position="34"/>
        <end position="123"/>
    </location>
</feature>
<evidence type="ECO:0000313" key="4">
    <source>
        <dbReference type="EMBL" id="PVU85665.1"/>
    </source>
</evidence>
<feature type="region of interest" description="Disordered" evidence="1">
    <location>
        <begin position="941"/>
        <end position="970"/>
    </location>
</feature>
<organism evidence="3 6">
    <name type="scientific">Furculomyces boomerangus</name>
    <dbReference type="NCBI Taxonomy" id="61424"/>
    <lineage>
        <taxon>Eukaryota</taxon>
        <taxon>Fungi</taxon>
        <taxon>Fungi incertae sedis</taxon>
        <taxon>Zoopagomycota</taxon>
        <taxon>Kickxellomycotina</taxon>
        <taxon>Harpellomycetes</taxon>
        <taxon>Harpellales</taxon>
        <taxon>Harpellaceae</taxon>
        <taxon>Furculomyces</taxon>
    </lineage>
</organism>
<protein>
    <recommendedName>
        <fullName evidence="2">Gfd2/YDR514C-like C-terminal domain-containing protein</fullName>
    </recommendedName>
</protein>
<dbReference type="Gene3D" id="3.30.420.10">
    <property type="entry name" value="Ribonuclease H-like superfamily/Ribonuclease H"/>
    <property type="match status" value="1"/>
</dbReference>